<dbReference type="EMBL" id="KZ305054">
    <property type="protein sequence ID" value="PIA34822.1"/>
    <property type="molecule type" value="Genomic_DNA"/>
</dbReference>
<organism evidence="1 2">
    <name type="scientific">Aquilegia coerulea</name>
    <name type="common">Rocky mountain columbine</name>
    <dbReference type="NCBI Taxonomy" id="218851"/>
    <lineage>
        <taxon>Eukaryota</taxon>
        <taxon>Viridiplantae</taxon>
        <taxon>Streptophyta</taxon>
        <taxon>Embryophyta</taxon>
        <taxon>Tracheophyta</taxon>
        <taxon>Spermatophyta</taxon>
        <taxon>Magnoliopsida</taxon>
        <taxon>Ranunculales</taxon>
        <taxon>Ranunculaceae</taxon>
        <taxon>Thalictroideae</taxon>
        <taxon>Aquilegia</taxon>
    </lineage>
</organism>
<evidence type="ECO:0000313" key="2">
    <source>
        <dbReference type="Proteomes" id="UP000230069"/>
    </source>
</evidence>
<dbReference type="Proteomes" id="UP000230069">
    <property type="component" value="Unassembled WGS sequence"/>
</dbReference>
<evidence type="ECO:0000313" key="1">
    <source>
        <dbReference type="EMBL" id="PIA34822.1"/>
    </source>
</evidence>
<dbReference type="InParanoid" id="A0A2G5CU66"/>
<dbReference type="OrthoDB" id="185373at2759"/>
<dbReference type="AlphaFoldDB" id="A0A2G5CU66"/>
<reference evidence="1 2" key="1">
    <citation type="submission" date="2017-09" db="EMBL/GenBank/DDBJ databases">
        <title>WGS assembly of Aquilegia coerulea Goldsmith.</title>
        <authorList>
            <person name="Hodges S."/>
            <person name="Kramer E."/>
            <person name="Nordborg M."/>
            <person name="Tomkins J."/>
            <person name="Borevitz J."/>
            <person name="Derieg N."/>
            <person name="Yan J."/>
            <person name="Mihaltcheva S."/>
            <person name="Hayes R.D."/>
            <person name="Rokhsar D."/>
        </authorList>
    </citation>
    <scope>NUCLEOTIDE SEQUENCE [LARGE SCALE GENOMIC DNA]</scope>
    <source>
        <strain evidence="2">cv. Goldsmith</strain>
    </source>
</reference>
<proteinExistence type="predicted"/>
<accession>A0A2G5CU66</accession>
<gene>
    <name evidence="1" type="ORF">AQUCO_03700241v1</name>
</gene>
<sequence length="89" mass="9977">MFDEALDLLNKMPYSKDEAILTALLHGCVLHNNIPLGLHLAKQLEMLNPNEPAAFSLSQKLLASVDPMKAEDYRRRAKGMTRPGVSFIR</sequence>
<keyword evidence="2" id="KW-1185">Reference proteome</keyword>
<name>A0A2G5CU66_AQUCA</name>
<protein>
    <submittedName>
        <fullName evidence="1">Uncharacterized protein</fullName>
    </submittedName>
</protein>